<evidence type="ECO:0000259" key="2">
    <source>
        <dbReference type="Pfam" id="PF04961"/>
    </source>
</evidence>
<dbReference type="RefSeq" id="WP_202766434.1">
    <property type="nucleotide sequence ID" value="NZ_JAESWA010000017.1"/>
</dbReference>
<dbReference type="InterPro" id="IPR036178">
    <property type="entry name" value="Formintransfe-cycloase-like_sf"/>
</dbReference>
<keyword evidence="1" id="KW-0812">Transmembrane</keyword>
<dbReference type="EMBL" id="JAESWA010000017">
    <property type="protein sequence ID" value="MBL4931061.1"/>
    <property type="molecule type" value="Genomic_DNA"/>
</dbReference>
<dbReference type="Proteomes" id="UP000623681">
    <property type="component" value="Unassembled WGS sequence"/>
</dbReference>
<name>A0A937K243_9CLOT</name>
<dbReference type="Pfam" id="PF04961">
    <property type="entry name" value="FTCD_C"/>
    <property type="match status" value="1"/>
</dbReference>
<accession>A0A937K243</accession>
<dbReference type="Gene3D" id="1.20.120.680">
    <property type="entry name" value="Formiminotetrahydrofolate cyclodeaminase monomer, up-and-down helical bundle"/>
    <property type="match status" value="1"/>
</dbReference>
<evidence type="ECO:0000313" key="4">
    <source>
        <dbReference type="Proteomes" id="UP000623681"/>
    </source>
</evidence>
<evidence type="ECO:0000256" key="1">
    <source>
        <dbReference type="SAM" id="Phobius"/>
    </source>
</evidence>
<evidence type="ECO:0000313" key="3">
    <source>
        <dbReference type="EMBL" id="MBL4931061.1"/>
    </source>
</evidence>
<organism evidence="3 4">
    <name type="scientific">Clostridium paridis</name>
    <dbReference type="NCBI Taxonomy" id="2803863"/>
    <lineage>
        <taxon>Bacteria</taxon>
        <taxon>Bacillati</taxon>
        <taxon>Bacillota</taxon>
        <taxon>Clostridia</taxon>
        <taxon>Eubacteriales</taxon>
        <taxon>Clostridiaceae</taxon>
        <taxon>Clostridium</taxon>
    </lineage>
</organism>
<keyword evidence="4" id="KW-1185">Reference proteome</keyword>
<feature type="domain" description="Cyclodeaminase/cyclohydrolase" evidence="2">
    <location>
        <begin position="6"/>
        <end position="190"/>
    </location>
</feature>
<dbReference type="SUPFAM" id="SSF101262">
    <property type="entry name" value="Methenyltetrahydrofolate cyclohydrolase-like"/>
    <property type="match status" value="1"/>
</dbReference>
<reference evidence="3" key="1">
    <citation type="submission" date="2021-01" db="EMBL/GenBank/DDBJ databases">
        <title>Genome public.</title>
        <authorList>
            <person name="Liu C."/>
            <person name="Sun Q."/>
        </authorList>
    </citation>
    <scope>NUCLEOTIDE SEQUENCE</scope>
    <source>
        <strain evidence="3">YIM B02565</strain>
    </source>
</reference>
<gene>
    <name evidence="3" type="ORF">JK634_04525</name>
</gene>
<keyword evidence="1" id="KW-0472">Membrane</keyword>
<comment type="caution">
    <text evidence="3">The sequence shown here is derived from an EMBL/GenBank/DDBJ whole genome shotgun (WGS) entry which is preliminary data.</text>
</comment>
<feature type="transmembrane region" description="Helical" evidence="1">
    <location>
        <begin position="26"/>
        <end position="44"/>
    </location>
</feature>
<sequence length="214" mass="23779">MFENYSLREFTDELASSNPTPGGGSVAALVGVLSAGLNCMVYSLTTGKKKFDELEEDCKNEVYNSVDRTKGYLSKFYDFMEEDKRAFELLMSAYRLPKGNEEEITNREEKILENTRGALESPLNFARTAISLFNEIEIATKYGNKGAISDAGVAAILINAAIESASLNVKINLANIPEGEYKNSISREINYIQVESAYKKDKLIRTINNIIDGK</sequence>
<dbReference type="AlphaFoldDB" id="A0A937K243"/>
<keyword evidence="1" id="KW-1133">Transmembrane helix</keyword>
<dbReference type="InterPro" id="IPR007044">
    <property type="entry name" value="Cyclodeamin/CycHdrlase"/>
</dbReference>
<dbReference type="GO" id="GO:0003824">
    <property type="term" value="F:catalytic activity"/>
    <property type="evidence" value="ECO:0007669"/>
    <property type="project" value="InterPro"/>
</dbReference>
<proteinExistence type="predicted"/>
<protein>
    <submittedName>
        <fullName evidence="3">Cyclodeaminase/cyclohydrolase family protein</fullName>
    </submittedName>
</protein>